<proteinExistence type="predicted"/>
<dbReference type="AlphaFoldDB" id="A0A1M5LVE8"/>
<dbReference type="Proteomes" id="UP000199758">
    <property type="component" value="Unassembled WGS sequence"/>
</dbReference>
<evidence type="ECO:0000313" key="4">
    <source>
        <dbReference type="Proteomes" id="UP000199758"/>
    </source>
</evidence>
<keyword evidence="2" id="KW-0472">Membrane</keyword>
<sequence>MTLALSLIVLIDVLLLVAVVAGRWPRPGDGRWMPMSPSLRAGLVAVALALACAGFAARQGWLGAAPSSAPALVYSSPGVPRPVAPLWDESQANAVPSTQAEPAASGAAPLLPRSALAPMPEPTPLPASIDRPALPDPPAKPAPMPPSARPNNTEAAPRRGNEAAGDCPSPLPANGEPMTIVRIADRLGPGQRRERLNITVEGCGTLRMELSRARPRAELRVRVPPSGAMYRLDGDTDYDDGRRLTIAGDGWLDAEAARYELRLLDEYSGVYQLEPQY</sequence>
<keyword evidence="2" id="KW-0812">Transmembrane</keyword>
<reference evidence="3 4" key="1">
    <citation type="submission" date="2016-11" db="EMBL/GenBank/DDBJ databases">
        <authorList>
            <person name="Jaros S."/>
            <person name="Januszkiewicz K."/>
            <person name="Wedrychowicz H."/>
        </authorList>
    </citation>
    <scope>NUCLEOTIDE SEQUENCE [LARGE SCALE GENOMIC DNA]</scope>
    <source>
        <strain evidence="3 4">CGMCC 1.7049</strain>
    </source>
</reference>
<evidence type="ECO:0000256" key="2">
    <source>
        <dbReference type="SAM" id="Phobius"/>
    </source>
</evidence>
<name>A0A1M5LVE8_9GAMM</name>
<dbReference type="STRING" id="490188.SAMN04488068_1113"/>
<evidence type="ECO:0000256" key="1">
    <source>
        <dbReference type="SAM" id="MobiDB-lite"/>
    </source>
</evidence>
<evidence type="ECO:0000313" key="3">
    <source>
        <dbReference type="EMBL" id="SHG68991.1"/>
    </source>
</evidence>
<gene>
    <name evidence="3" type="ORF">SAMN04488068_1113</name>
</gene>
<dbReference type="OrthoDB" id="10012727at2"/>
<protein>
    <submittedName>
        <fullName evidence="3">Uncharacterized protein</fullName>
    </submittedName>
</protein>
<feature type="transmembrane region" description="Helical" evidence="2">
    <location>
        <begin position="37"/>
        <end position="57"/>
    </location>
</feature>
<organism evidence="3 4">
    <name type="scientific">Hydrocarboniphaga daqingensis</name>
    <dbReference type="NCBI Taxonomy" id="490188"/>
    <lineage>
        <taxon>Bacteria</taxon>
        <taxon>Pseudomonadati</taxon>
        <taxon>Pseudomonadota</taxon>
        <taxon>Gammaproteobacteria</taxon>
        <taxon>Nevskiales</taxon>
        <taxon>Nevskiaceae</taxon>
        <taxon>Hydrocarboniphaga</taxon>
    </lineage>
</organism>
<feature type="region of interest" description="Disordered" evidence="1">
    <location>
        <begin position="113"/>
        <end position="179"/>
    </location>
</feature>
<accession>A0A1M5LVE8</accession>
<keyword evidence="2" id="KW-1133">Transmembrane helix</keyword>
<keyword evidence="4" id="KW-1185">Reference proteome</keyword>
<feature type="compositionally biased region" description="Pro residues" evidence="1">
    <location>
        <begin position="134"/>
        <end position="148"/>
    </location>
</feature>
<dbReference type="EMBL" id="FQWZ01000002">
    <property type="protein sequence ID" value="SHG68991.1"/>
    <property type="molecule type" value="Genomic_DNA"/>
</dbReference>
<dbReference type="RefSeq" id="WP_072895045.1">
    <property type="nucleotide sequence ID" value="NZ_FQWZ01000002.1"/>
</dbReference>